<accession>A0A1X6PJR9</accession>
<protein>
    <submittedName>
        <fullName evidence="1">Uncharacterized protein</fullName>
    </submittedName>
</protein>
<dbReference type="AlphaFoldDB" id="A0A1X6PJR9"/>
<keyword evidence="2" id="KW-1185">Reference proteome</keyword>
<dbReference type="EMBL" id="KV918767">
    <property type="protein sequence ID" value="OSX80923.1"/>
    <property type="molecule type" value="Genomic_DNA"/>
</dbReference>
<reference evidence="1 2" key="1">
    <citation type="submission" date="2017-03" db="EMBL/GenBank/DDBJ databases">
        <title>WGS assembly of Porphyra umbilicalis.</title>
        <authorList>
            <person name="Brawley S.H."/>
            <person name="Blouin N.A."/>
            <person name="Ficko-Blean E."/>
            <person name="Wheeler G.L."/>
            <person name="Lohr M."/>
            <person name="Goodson H.V."/>
            <person name="Jenkins J.W."/>
            <person name="Blaby-Haas C.E."/>
            <person name="Helliwell K.E."/>
            <person name="Chan C."/>
            <person name="Marriage T."/>
            <person name="Bhattacharya D."/>
            <person name="Klein A.S."/>
            <person name="Badis Y."/>
            <person name="Brodie J."/>
            <person name="Cao Y."/>
            <person name="Collen J."/>
            <person name="Dittami S.M."/>
            <person name="Gachon C.M."/>
            <person name="Green B.R."/>
            <person name="Karpowicz S."/>
            <person name="Kim J.W."/>
            <person name="Kudahl U."/>
            <person name="Lin S."/>
            <person name="Michel G."/>
            <person name="Mittag M."/>
            <person name="Olson B.J."/>
            <person name="Pangilinan J."/>
            <person name="Peng Y."/>
            <person name="Qiu H."/>
            <person name="Shu S."/>
            <person name="Singer J.T."/>
            <person name="Smith A.G."/>
            <person name="Sprecher B.N."/>
            <person name="Wagner V."/>
            <person name="Wang W."/>
            <person name="Wang Z.-Y."/>
            <person name="Yan J."/>
            <person name="Yarish C."/>
            <person name="Zoeuner-Riek S."/>
            <person name="Zhuang Y."/>
            <person name="Zou Y."/>
            <person name="Lindquist E.A."/>
            <person name="Grimwood J."/>
            <person name="Barry K."/>
            <person name="Rokhsar D.S."/>
            <person name="Schmutz J."/>
            <person name="Stiller J.W."/>
            <person name="Grossman A.R."/>
            <person name="Prochnik S.E."/>
        </authorList>
    </citation>
    <scope>NUCLEOTIDE SEQUENCE [LARGE SCALE GENOMIC DNA]</scope>
    <source>
        <strain evidence="1">4086291</strain>
    </source>
</reference>
<feature type="non-terminal residue" evidence="1">
    <location>
        <position position="72"/>
    </location>
</feature>
<sequence>MDPGEALAAVELDLQAARAALAPLLAARDALTSALADAVSARTGMFNAALTLLAIRPHKLTVTACRLLRERA</sequence>
<evidence type="ECO:0000313" key="1">
    <source>
        <dbReference type="EMBL" id="OSX80923.1"/>
    </source>
</evidence>
<dbReference type="Proteomes" id="UP000218209">
    <property type="component" value="Unassembled WGS sequence"/>
</dbReference>
<name>A0A1X6PJR9_PORUM</name>
<evidence type="ECO:0000313" key="2">
    <source>
        <dbReference type="Proteomes" id="UP000218209"/>
    </source>
</evidence>
<gene>
    <name evidence="1" type="ORF">BU14_0031s0092</name>
</gene>
<proteinExistence type="predicted"/>
<organism evidence="1 2">
    <name type="scientific">Porphyra umbilicalis</name>
    <name type="common">Purple laver</name>
    <name type="synonym">Red alga</name>
    <dbReference type="NCBI Taxonomy" id="2786"/>
    <lineage>
        <taxon>Eukaryota</taxon>
        <taxon>Rhodophyta</taxon>
        <taxon>Bangiophyceae</taxon>
        <taxon>Bangiales</taxon>
        <taxon>Bangiaceae</taxon>
        <taxon>Porphyra</taxon>
    </lineage>
</organism>